<evidence type="ECO:0008006" key="2">
    <source>
        <dbReference type="Google" id="ProtNLM"/>
    </source>
</evidence>
<dbReference type="EMBL" id="DRBC01000434">
    <property type="protein sequence ID" value="HDN85518.1"/>
    <property type="molecule type" value="Genomic_DNA"/>
</dbReference>
<comment type="caution">
    <text evidence="1">The sequence shown here is derived from an EMBL/GenBank/DDBJ whole genome shotgun (WGS) entry which is preliminary data.</text>
</comment>
<sequence>MTASTPGYKIGYMKFWGKILWLFLILAFSGTNLKAQEEFFDVARKYAREGKYQLALDTYDLIAQKNPGTVIAHRARLEAANLLLARGDTSRATLILSELTKEDLVDSIANIVYLKLKDLSKTPLERGRILLDFAVKYPSSGKREEFLREAGLNFIKAGAYEKALRPYKIIASDYTDKREEAQVKLGLIHKNLGQRGRAELLLKRYPENVEAKYYLVKLYLEEGDTALALLTLSGAKHKILRKLKYKILLGLGDPGKVLDELKDETSPEFADIKAEALIKSGQAYLLNDLLNQVKDTILLARAYLDLGEPTTALSYLRGLKSKEARYLRAEAYLEVNGYFSAYSDLIALPDDPLYNQSKVKLALALKDAGLYRDALELLSGLKHYYPKDELTQLEYELLLLRGDTASAMDLKEELLTHGIYPLPPVSKEDLLNVYRDDFGRPPSYLLRDLFRLGAYEEAVKAAGNRKLTLSEAEIVARSLVRLFRATGDTAYAEKAEKLFMQMPRKPQSYLELHAHWQPQNARIEGIDAAELDSLSAYYLALILARKGQVESAMETLRRYGGRLLERGLFEIYLSRGLLDSAYSYLDEKNALQVYKLASAYMKRGDRDIARELLDYIPSAGYTLDRKASLLRIKCLSALGNWSELKEAALQYLEVYSGAPDIPEVKKILALAYLETGEPGRALTTLYPFDSPEMRNMKARAYIALGRPELALDVSPPDSEILWEASFLAGDTLSFGSYLPHTRRNIERILDYYSGKGDVEKVRKLTTFYLGKGKIDADAKNYYVARALLRAGRSEEAKKIVDLLTDYY</sequence>
<dbReference type="SUPFAM" id="SSF48452">
    <property type="entry name" value="TPR-like"/>
    <property type="match status" value="2"/>
</dbReference>
<reference evidence="1" key="1">
    <citation type="journal article" date="2020" name="mSystems">
        <title>Genome- and Community-Level Interaction Insights into Carbon Utilization and Element Cycling Functions of Hydrothermarchaeota in Hydrothermal Sediment.</title>
        <authorList>
            <person name="Zhou Z."/>
            <person name="Liu Y."/>
            <person name="Xu W."/>
            <person name="Pan J."/>
            <person name="Luo Z.H."/>
            <person name="Li M."/>
        </authorList>
    </citation>
    <scope>NUCLEOTIDE SEQUENCE [LARGE SCALE GENOMIC DNA]</scope>
    <source>
        <strain evidence="1">HyVt-219</strain>
    </source>
</reference>
<dbReference type="InterPro" id="IPR011990">
    <property type="entry name" value="TPR-like_helical_dom_sf"/>
</dbReference>
<dbReference type="Gene3D" id="1.25.40.10">
    <property type="entry name" value="Tetratricopeptide repeat domain"/>
    <property type="match status" value="3"/>
</dbReference>
<feature type="non-terminal residue" evidence="1">
    <location>
        <position position="807"/>
    </location>
</feature>
<accession>A0A7V0QTF5</accession>
<gene>
    <name evidence="1" type="ORF">ENG47_07185</name>
</gene>
<dbReference type="AlphaFoldDB" id="A0A7V0QTF5"/>
<organism evidence="1">
    <name type="scientific">Aerophobetes bacterium</name>
    <dbReference type="NCBI Taxonomy" id="2030807"/>
    <lineage>
        <taxon>Bacteria</taxon>
        <taxon>Candidatus Aerophobota</taxon>
    </lineage>
</organism>
<dbReference type="Proteomes" id="UP000885660">
    <property type="component" value="Unassembled WGS sequence"/>
</dbReference>
<evidence type="ECO:0000313" key="1">
    <source>
        <dbReference type="EMBL" id="HDN85518.1"/>
    </source>
</evidence>
<proteinExistence type="predicted"/>
<name>A0A7V0QTF5_UNCAE</name>
<protein>
    <recommendedName>
        <fullName evidence="2">Tetratricopeptide repeat protein</fullName>
    </recommendedName>
</protein>